<organism evidence="2 3">
    <name type="scientific">Liparis tanakae</name>
    <name type="common">Tanaka's snailfish</name>
    <dbReference type="NCBI Taxonomy" id="230148"/>
    <lineage>
        <taxon>Eukaryota</taxon>
        <taxon>Metazoa</taxon>
        <taxon>Chordata</taxon>
        <taxon>Craniata</taxon>
        <taxon>Vertebrata</taxon>
        <taxon>Euteleostomi</taxon>
        <taxon>Actinopterygii</taxon>
        <taxon>Neopterygii</taxon>
        <taxon>Teleostei</taxon>
        <taxon>Neoteleostei</taxon>
        <taxon>Acanthomorphata</taxon>
        <taxon>Eupercaria</taxon>
        <taxon>Perciformes</taxon>
        <taxon>Cottioidei</taxon>
        <taxon>Cottales</taxon>
        <taxon>Liparidae</taxon>
        <taxon>Liparis</taxon>
    </lineage>
</organism>
<keyword evidence="3" id="KW-1185">Reference proteome</keyword>
<proteinExistence type="predicted"/>
<dbReference type="Proteomes" id="UP000314294">
    <property type="component" value="Unassembled WGS sequence"/>
</dbReference>
<name>A0A4Z2IDG2_9TELE</name>
<sequence>MTYPAFKQQAPARGVPHSLLIPVHQLSPTKQADSWEWTQKHHQRNHKIRRSAENSHMGRKSGSDEEAGSDRFGPIRGREMSDTAAVTLRVSGKDADASRLESTTNGCLPIKSLLFAPREKQESGGGGGEEWECVVRKFSSEVSSLKLWNQHRKRRSQRGVGAPALTLKKPWAVFLCPSQKDASSGMSIYGASTTRS</sequence>
<feature type="region of interest" description="Disordered" evidence="1">
    <location>
        <begin position="37"/>
        <end position="80"/>
    </location>
</feature>
<feature type="compositionally biased region" description="Basic residues" evidence="1">
    <location>
        <begin position="40"/>
        <end position="49"/>
    </location>
</feature>
<evidence type="ECO:0000313" key="2">
    <source>
        <dbReference type="EMBL" id="TNN76038.1"/>
    </source>
</evidence>
<protein>
    <submittedName>
        <fullName evidence="2">Uncharacterized protein</fullName>
    </submittedName>
</protein>
<dbReference type="AlphaFoldDB" id="A0A4Z2IDG2"/>
<dbReference type="EMBL" id="SRLO01000097">
    <property type="protein sequence ID" value="TNN76038.1"/>
    <property type="molecule type" value="Genomic_DNA"/>
</dbReference>
<reference evidence="2 3" key="1">
    <citation type="submission" date="2019-03" db="EMBL/GenBank/DDBJ databases">
        <title>First draft genome of Liparis tanakae, snailfish: a comprehensive survey of snailfish specific genes.</title>
        <authorList>
            <person name="Kim W."/>
            <person name="Song I."/>
            <person name="Jeong J.-H."/>
            <person name="Kim D."/>
            <person name="Kim S."/>
            <person name="Ryu S."/>
            <person name="Song J.Y."/>
            <person name="Lee S.K."/>
        </authorList>
    </citation>
    <scope>NUCLEOTIDE SEQUENCE [LARGE SCALE GENOMIC DNA]</scope>
    <source>
        <tissue evidence="2">Muscle</tissue>
    </source>
</reference>
<gene>
    <name evidence="2" type="ORF">EYF80_013801</name>
</gene>
<accession>A0A4Z2IDG2</accession>
<evidence type="ECO:0000313" key="3">
    <source>
        <dbReference type="Proteomes" id="UP000314294"/>
    </source>
</evidence>
<evidence type="ECO:0000256" key="1">
    <source>
        <dbReference type="SAM" id="MobiDB-lite"/>
    </source>
</evidence>
<comment type="caution">
    <text evidence="2">The sequence shown here is derived from an EMBL/GenBank/DDBJ whole genome shotgun (WGS) entry which is preliminary data.</text>
</comment>